<evidence type="ECO:0000313" key="4">
    <source>
        <dbReference type="Proteomes" id="UP000886520"/>
    </source>
</evidence>
<organism evidence="3 4">
    <name type="scientific">Adiantum capillus-veneris</name>
    <name type="common">Maidenhair fern</name>
    <dbReference type="NCBI Taxonomy" id="13818"/>
    <lineage>
        <taxon>Eukaryota</taxon>
        <taxon>Viridiplantae</taxon>
        <taxon>Streptophyta</taxon>
        <taxon>Embryophyta</taxon>
        <taxon>Tracheophyta</taxon>
        <taxon>Polypodiopsida</taxon>
        <taxon>Polypodiidae</taxon>
        <taxon>Polypodiales</taxon>
        <taxon>Pteridineae</taxon>
        <taxon>Pteridaceae</taxon>
        <taxon>Vittarioideae</taxon>
        <taxon>Adiantum</taxon>
    </lineage>
</organism>
<feature type="region of interest" description="Disordered" evidence="1">
    <location>
        <begin position="77"/>
        <end position="107"/>
    </location>
</feature>
<accession>A0A9D4Z5Z9</accession>
<evidence type="ECO:0000256" key="2">
    <source>
        <dbReference type="SAM" id="SignalP"/>
    </source>
</evidence>
<proteinExistence type="predicted"/>
<feature type="chain" id="PRO_5039468408" evidence="2">
    <location>
        <begin position="27"/>
        <end position="107"/>
    </location>
</feature>
<gene>
    <name evidence="3" type="ORF">GOP47_0022361</name>
</gene>
<feature type="signal peptide" evidence="2">
    <location>
        <begin position="1"/>
        <end position="26"/>
    </location>
</feature>
<sequence length="107" mass="12192">MLRISRVQPKMLLLVLLLVWGDFLSAFFTCAAGGQWSLSRSSPNVDVAGLYQDEVMPRPAAQEEEEELEEYAFLDYRRDGDHRPPVSRQPRPGPINNIKRPSPALWP</sequence>
<evidence type="ECO:0000256" key="1">
    <source>
        <dbReference type="SAM" id="MobiDB-lite"/>
    </source>
</evidence>
<comment type="caution">
    <text evidence="3">The sequence shown here is derived from an EMBL/GenBank/DDBJ whole genome shotgun (WGS) entry which is preliminary data.</text>
</comment>
<dbReference type="OrthoDB" id="10516252at2759"/>
<keyword evidence="4" id="KW-1185">Reference proteome</keyword>
<evidence type="ECO:0000313" key="3">
    <source>
        <dbReference type="EMBL" id="KAI5061822.1"/>
    </source>
</evidence>
<name>A0A9D4Z5Z9_ADICA</name>
<dbReference type="AlphaFoldDB" id="A0A9D4Z5Z9"/>
<protein>
    <submittedName>
        <fullName evidence="3">Uncharacterized protein</fullName>
    </submittedName>
</protein>
<reference evidence="3" key="1">
    <citation type="submission" date="2021-01" db="EMBL/GenBank/DDBJ databases">
        <title>Adiantum capillus-veneris genome.</title>
        <authorList>
            <person name="Fang Y."/>
            <person name="Liao Q."/>
        </authorList>
    </citation>
    <scope>NUCLEOTIDE SEQUENCE</scope>
    <source>
        <strain evidence="3">H3</strain>
        <tissue evidence="3">Leaf</tissue>
    </source>
</reference>
<keyword evidence="2" id="KW-0732">Signal</keyword>
<dbReference type="EMBL" id="JABFUD020000022">
    <property type="protein sequence ID" value="KAI5061822.1"/>
    <property type="molecule type" value="Genomic_DNA"/>
</dbReference>
<dbReference type="Proteomes" id="UP000886520">
    <property type="component" value="Chromosome 22"/>
</dbReference>